<dbReference type="InterPro" id="IPR000253">
    <property type="entry name" value="FHA_dom"/>
</dbReference>
<evidence type="ECO:0000256" key="2">
    <source>
        <dbReference type="SAM" id="SignalP"/>
    </source>
</evidence>
<dbReference type="EMBL" id="BPLQ01001176">
    <property type="protein sequence ID" value="GIX79403.1"/>
    <property type="molecule type" value="Genomic_DNA"/>
</dbReference>
<dbReference type="Gene3D" id="2.60.200.20">
    <property type="match status" value="1"/>
</dbReference>
<sequence length="382" mass="44352">MPLLRQLLLSIVVNWISAENMAKKEISILYYIQKDGMRSSMYLNVKQKRFIFGSAEHCGIRIYKNDIFPEHCALTTGKKGKVFIEPLHPSSLTLINNIKLVHRICLNDNDIITICGERFFFTYLSDNLFNKQIVKISSPISCTEQAQRSKKLKIIHSGKKNHEEKIINHKQIQHTESLFKLPITLVSSQPKLENINQNMTVKTNTSYNNNCLSDVNSDKKKQKNRQSSRKISSSYKKRVSLAVKQYHLRKRKSVFKAKCAKLIDVENSAPLVKKKQIKAKPMNGTDENINDASKRSKSKETKGKRCYKKKNTDTHTTDQISESQPNEVKQFKEKRRYKKKNNEKEIDKTDSNKCIQKFEKQEVSPFKRITRSMAKSQSSLRY</sequence>
<evidence type="ECO:0000256" key="1">
    <source>
        <dbReference type="SAM" id="MobiDB-lite"/>
    </source>
</evidence>
<accession>A0AAV4N4Q0</accession>
<feature type="region of interest" description="Disordered" evidence="1">
    <location>
        <begin position="213"/>
        <end position="234"/>
    </location>
</feature>
<protein>
    <submittedName>
        <fullName evidence="4">FHA domain-containing protein</fullName>
    </submittedName>
</protein>
<keyword evidence="2" id="KW-0732">Signal</keyword>
<dbReference type="InterPro" id="IPR008984">
    <property type="entry name" value="SMAD_FHA_dom_sf"/>
</dbReference>
<feature type="domain" description="FHA" evidence="3">
    <location>
        <begin position="51"/>
        <end position="114"/>
    </location>
</feature>
<feature type="compositionally biased region" description="Basic and acidic residues" evidence="1">
    <location>
        <begin position="292"/>
        <end position="303"/>
    </location>
</feature>
<dbReference type="AlphaFoldDB" id="A0AAV4N4Q0"/>
<evidence type="ECO:0000313" key="4">
    <source>
        <dbReference type="EMBL" id="GIX79403.1"/>
    </source>
</evidence>
<keyword evidence="5" id="KW-1185">Reference proteome</keyword>
<feature type="signal peptide" evidence="2">
    <location>
        <begin position="1"/>
        <end position="18"/>
    </location>
</feature>
<feature type="chain" id="PRO_5043349205" evidence="2">
    <location>
        <begin position="19"/>
        <end position="382"/>
    </location>
</feature>
<dbReference type="Proteomes" id="UP001054837">
    <property type="component" value="Unassembled WGS sequence"/>
</dbReference>
<feature type="compositionally biased region" description="Polar residues" evidence="1">
    <location>
        <begin position="317"/>
        <end position="327"/>
    </location>
</feature>
<dbReference type="CDD" id="cd22673">
    <property type="entry name" value="FHA_Ki67"/>
    <property type="match status" value="1"/>
</dbReference>
<proteinExistence type="predicted"/>
<dbReference type="Pfam" id="PF00498">
    <property type="entry name" value="FHA"/>
    <property type="match status" value="1"/>
</dbReference>
<organism evidence="4 5">
    <name type="scientific">Caerostris darwini</name>
    <dbReference type="NCBI Taxonomy" id="1538125"/>
    <lineage>
        <taxon>Eukaryota</taxon>
        <taxon>Metazoa</taxon>
        <taxon>Ecdysozoa</taxon>
        <taxon>Arthropoda</taxon>
        <taxon>Chelicerata</taxon>
        <taxon>Arachnida</taxon>
        <taxon>Araneae</taxon>
        <taxon>Araneomorphae</taxon>
        <taxon>Entelegynae</taxon>
        <taxon>Araneoidea</taxon>
        <taxon>Araneidae</taxon>
        <taxon>Caerostris</taxon>
    </lineage>
</organism>
<evidence type="ECO:0000313" key="5">
    <source>
        <dbReference type="Proteomes" id="UP001054837"/>
    </source>
</evidence>
<dbReference type="SUPFAM" id="SSF49879">
    <property type="entry name" value="SMAD/FHA domain"/>
    <property type="match status" value="1"/>
</dbReference>
<evidence type="ECO:0000259" key="3">
    <source>
        <dbReference type="Pfam" id="PF00498"/>
    </source>
</evidence>
<feature type="region of interest" description="Disordered" evidence="1">
    <location>
        <begin position="274"/>
        <end position="353"/>
    </location>
</feature>
<name>A0AAV4N4Q0_9ARAC</name>
<comment type="caution">
    <text evidence="4">The sequence shown here is derived from an EMBL/GenBank/DDBJ whole genome shotgun (WGS) entry which is preliminary data.</text>
</comment>
<gene>
    <name evidence="4" type="primary">AVEN_268279_1</name>
    <name evidence="4" type="ORF">CDAR_228521</name>
</gene>
<reference evidence="4 5" key="1">
    <citation type="submission" date="2021-06" db="EMBL/GenBank/DDBJ databases">
        <title>Caerostris darwini draft genome.</title>
        <authorList>
            <person name="Kono N."/>
            <person name="Arakawa K."/>
        </authorList>
    </citation>
    <scope>NUCLEOTIDE SEQUENCE [LARGE SCALE GENOMIC DNA]</scope>
</reference>
<feature type="compositionally biased region" description="Basic and acidic residues" evidence="1">
    <location>
        <begin position="340"/>
        <end position="353"/>
    </location>
</feature>